<gene>
    <name evidence="1" type="ORF">KI387_040923</name>
</gene>
<accession>A0AA38F9E1</accession>
<feature type="non-terminal residue" evidence="1">
    <location>
        <position position="96"/>
    </location>
</feature>
<comment type="caution">
    <text evidence="1">The sequence shown here is derived from an EMBL/GenBank/DDBJ whole genome shotgun (WGS) entry which is preliminary data.</text>
</comment>
<organism evidence="1 2">
    <name type="scientific">Taxus chinensis</name>
    <name type="common">Chinese yew</name>
    <name type="synonym">Taxus wallichiana var. chinensis</name>
    <dbReference type="NCBI Taxonomy" id="29808"/>
    <lineage>
        <taxon>Eukaryota</taxon>
        <taxon>Viridiplantae</taxon>
        <taxon>Streptophyta</taxon>
        <taxon>Embryophyta</taxon>
        <taxon>Tracheophyta</taxon>
        <taxon>Spermatophyta</taxon>
        <taxon>Pinopsida</taxon>
        <taxon>Pinidae</taxon>
        <taxon>Conifers II</taxon>
        <taxon>Cupressales</taxon>
        <taxon>Taxaceae</taxon>
        <taxon>Taxus</taxon>
    </lineage>
</organism>
<sequence>SRAMSRSRGSFPTARVSRLSLLEALVSGRLEVEARWVAGGAVGGIEGETCAASMGVAAPVVGAAARAAKATGEAGLAVAEPIGAGLGEEGRPGYLR</sequence>
<name>A0AA38F9E1_TAXCH</name>
<proteinExistence type="predicted"/>
<reference evidence="1 2" key="1">
    <citation type="journal article" date="2021" name="Nat. Plants">
        <title>The Taxus genome provides insights into paclitaxel biosynthesis.</title>
        <authorList>
            <person name="Xiong X."/>
            <person name="Gou J."/>
            <person name="Liao Q."/>
            <person name="Li Y."/>
            <person name="Zhou Q."/>
            <person name="Bi G."/>
            <person name="Li C."/>
            <person name="Du R."/>
            <person name="Wang X."/>
            <person name="Sun T."/>
            <person name="Guo L."/>
            <person name="Liang H."/>
            <person name="Lu P."/>
            <person name="Wu Y."/>
            <person name="Zhang Z."/>
            <person name="Ro D.K."/>
            <person name="Shang Y."/>
            <person name="Huang S."/>
            <person name="Yan J."/>
        </authorList>
    </citation>
    <scope>NUCLEOTIDE SEQUENCE [LARGE SCALE GENOMIC DNA]</scope>
    <source>
        <strain evidence="1">Ta-2019</strain>
    </source>
</reference>
<keyword evidence="2" id="KW-1185">Reference proteome</keyword>
<feature type="non-terminal residue" evidence="1">
    <location>
        <position position="1"/>
    </location>
</feature>
<protein>
    <submittedName>
        <fullName evidence="1">Uncharacterized protein</fullName>
    </submittedName>
</protein>
<evidence type="ECO:0000313" key="1">
    <source>
        <dbReference type="EMBL" id="KAH9293875.1"/>
    </source>
</evidence>
<dbReference type="EMBL" id="JAHRHJ020000632">
    <property type="protein sequence ID" value="KAH9293875.1"/>
    <property type="molecule type" value="Genomic_DNA"/>
</dbReference>
<dbReference type="AlphaFoldDB" id="A0AA38F9E1"/>
<evidence type="ECO:0000313" key="2">
    <source>
        <dbReference type="Proteomes" id="UP000824469"/>
    </source>
</evidence>
<dbReference type="Proteomes" id="UP000824469">
    <property type="component" value="Unassembled WGS sequence"/>
</dbReference>